<dbReference type="WBParaSite" id="TREG1_49100.1">
    <property type="protein sequence ID" value="TREG1_49100.1"/>
    <property type="gene ID" value="TREG1_49100"/>
</dbReference>
<dbReference type="Pfam" id="PF01593">
    <property type="entry name" value="Amino_oxidase"/>
    <property type="match status" value="1"/>
</dbReference>
<dbReference type="Gene3D" id="3.50.50.60">
    <property type="entry name" value="FAD/NAD(P)-binding domain"/>
    <property type="match status" value="1"/>
</dbReference>
<dbReference type="SUPFAM" id="SSF54373">
    <property type="entry name" value="FAD-linked reductases, C-terminal domain"/>
    <property type="match status" value="1"/>
</dbReference>
<keyword evidence="3" id="KW-1185">Reference proteome</keyword>
<dbReference type="Proteomes" id="UP000050795">
    <property type="component" value="Unassembled WGS sequence"/>
</dbReference>
<evidence type="ECO:0000256" key="1">
    <source>
        <dbReference type="SAM" id="MobiDB-lite"/>
    </source>
</evidence>
<evidence type="ECO:0000313" key="4">
    <source>
        <dbReference type="WBParaSite" id="TREG1_49100.1"/>
    </source>
</evidence>
<feature type="domain" description="Amine oxidase" evidence="2">
    <location>
        <begin position="373"/>
        <end position="605"/>
    </location>
</feature>
<dbReference type="PANTHER" id="PTHR10742">
    <property type="entry name" value="FLAVIN MONOAMINE OXIDASE"/>
    <property type="match status" value="1"/>
</dbReference>
<reference evidence="4" key="2">
    <citation type="submission" date="2023-11" db="UniProtKB">
        <authorList>
            <consortium name="WormBaseParasite"/>
        </authorList>
    </citation>
    <scope>IDENTIFICATION</scope>
</reference>
<feature type="region of interest" description="Disordered" evidence="1">
    <location>
        <begin position="753"/>
        <end position="784"/>
    </location>
</feature>
<dbReference type="InterPro" id="IPR002937">
    <property type="entry name" value="Amino_oxidase"/>
</dbReference>
<evidence type="ECO:0000313" key="3">
    <source>
        <dbReference type="Proteomes" id="UP000050795"/>
    </source>
</evidence>
<dbReference type="Gene3D" id="3.90.660.10">
    <property type="match status" value="1"/>
</dbReference>
<feature type="region of interest" description="Disordered" evidence="1">
    <location>
        <begin position="643"/>
        <end position="718"/>
    </location>
</feature>
<name>A0AA85JSQ4_TRIRE</name>
<dbReference type="GO" id="GO:0016491">
    <property type="term" value="F:oxidoreductase activity"/>
    <property type="evidence" value="ECO:0007669"/>
    <property type="project" value="InterPro"/>
</dbReference>
<dbReference type="SUPFAM" id="SSF51905">
    <property type="entry name" value="FAD/NAD(P)-binding domain"/>
    <property type="match status" value="1"/>
</dbReference>
<dbReference type="Pfam" id="PF13450">
    <property type="entry name" value="NAD_binding_8"/>
    <property type="match status" value="1"/>
</dbReference>
<dbReference type="AlphaFoldDB" id="A0AA85JSQ4"/>
<protein>
    <recommendedName>
        <fullName evidence="2">Amine oxidase domain-containing protein</fullName>
    </recommendedName>
</protein>
<feature type="compositionally biased region" description="Low complexity" evidence="1">
    <location>
        <begin position="760"/>
        <end position="784"/>
    </location>
</feature>
<accession>A0AA85JSQ4</accession>
<evidence type="ECO:0000259" key="2">
    <source>
        <dbReference type="Pfam" id="PF01593"/>
    </source>
</evidence>
<feature type="compositionally biased region" description="Low complexity" evidence="1">
    <location>
        <begin position="689"/>
        <end position="702"/>
    </location>
</feature>
<sequence length="954" mass="104885">MAPPKRTTVAEEGLLSSLRSIFHQTVCEMPEAIFCDVLVLGAGISGLGAAKLLTNEGLKAIVLEARPRNGGRIHTVDLPGAASETTKFVVDLGASYLHGCNNSQDIQPLFTLAGRLKIMTAPAAGDILGTHRGWECPEVAVWRDNKSGKEIGLTEVAEMSFLLDRCLLHILMTANRKKQGNQSNKTLATALPNALESCLQLLYKAGHRASPTLSRREKGIFDSLFARYIAYVNPAHRLSPHLSLGPHFEADAMAGLALDVNQPTPMAKRLYLDWLEEKRTHLSLHGPNKGIARRTDHQWEDRLVLDGFSKFVDFLASDVVVHNQCVVRHVYWPSRSDCSKNNETLNIHSIDESAASLNAKSLMDYVESSNLVCVETVDYTEESSAMKSSKQSCRRYFARFCIITVPVGVLKGLDRRSAIQFHPRLPPRKRLAIDRLGIPKIGAETHNKVILKFNPSEIFWDRNAAHITCPGAYLHILNCDFYGNAGVLVAHIWGGSKLKITGRSDQVVVKNLLDLLGGMYPSQCPLPEPIFTHVTRWSEDPFSLGAYTAGEVGSNDEDRQAYASPLPSTGCPKLLFAGEGTVDSSGGQQCTHGAFSSGVDRALDILDCIQGGRCRLRDVRIIDCLTGRLSDRFPPHEMVRRAKKRKLMNVMGVRRSSSTVSSDRKSSCKQELSMGQGIQSKHELPNTESSDSQSSECYSSSSTTPDLESPDAYALLPKPTRRSTRLTTWISSQASSSLRREFLLMFKKKRHVKRRRTDNSHSNSSNSSSRFCSIDSSNDSNSSSEVINNKLSFSCYDEKSELTSSSATSVPDLSSSMISSSSAYIGFSNIRVSSPIPHTSACMLLSNFHESFFDSSQSTSSTTSSCIKNLYNDTKDVLLPNVSLDKHKVTMTTAHSADATTISPSIINHIKPTNFEPVFGALPFTLTCDNHLEPRVKSFSFEEALKANSLPVTP</sequence>
<dbReference type="InterPro" id="IPR050281">
    <property type="entry name" value="Flavin_monoamine_oxidase"/>
</dbReference>
<proteinExistence type="predicted"/>
<reference evidence="3" key="1">
    <citation type="submission" date="2022-06" db="EMBL/GenBank/DDBJ databases">
        <authorList>
            <person name="Berger JAMES D."/>
            <person name="Berger JAMES D."/>
        </authorList>
    </citation>
    <scope>NUCLEOTIDE SEQUENCE [LARGE SCALE GENOMIC DNA]</scope>
</reference>
<dbReference type="PANTHER" id="PTHR10742:SF410">
    <property type="entry name" value="LYSINE-SPECIFIC HISTONE DEMETHYLASE 2"/>
    <property type="match status" value="1"/>
</dbReference>
<organism evidence="3 4">
    <name type="scientific">Trichobilharzia regenti</name>
    <name type="common">Nasal bird schistosome</name>
    <dbReference type="NCBI Taxonomy" id="157069"/>
    <lineage>
        <taxon>Eukaryota</taxon>
        <taxon>Metazoa</taxon>
        <taxon>Spiralia</taxon>
        <taxon>Lophotrochozoa</taxon>
        <taxon>Platyhelminthes</taxon>
        <taxon>Trematoda</taxon>
        <taxon>Digenea</taxon>
        <taxon>Strigeidida</taxon>
        <taxon>Schistosomatoidea</taxon>
        <taxon>Schistosomatidae</taxon>
        <taxon>Trichobilharzia</taxon>
    </lineage>
</organism>
<dbReference type="InterPro" id="IPR036188">
    <property type="entry name" value="FAD/NAD-bd_sf"/>
</dbReference>